<evidence type="ECO:0000256" key="22">
    <source>
        <dbReference type="ARBA" id="ARBA00084018"/>
    </source>
</evidence>
<feature type="compositionally biased region" description="Basic and acidic residues" evidence="24">
    <location>
        <begin position="46"/>
        <end position="55"/>
    </location>
</feature>
<feature type="compositionally biased region" description="Polar residues" evidence="24">
    <location>
        <begin position="166"/>
        <end position="175"/>
    </location>
</feature>
<feature type="compositionally biased region" description="Basic and acidic residues" evidence="24">
    <location>
        <begin position="1228"/>
        <end position="1253"/>
    </location>
</feature>
<dbReference type="CDD" id="cd22289">
    <property type="entry name" value="RecQL4_SLD2_NTD"/>
    <property type="match status" value="1"/>
</dbReference>
<evidence type="ECO:0000256" key="16">
    <source>
        <dbReference type="ARBA" id="ARBA00034617"/>
    </source>
</evidence>
<feature type="compositionally biased region" description="Low complexity" evidence="24">
    <location>
        <begin position="207"/>
        <end position="232"/>
    </location>
</feature>
<dbReference type="SMART" id="SM00343">
    <property type="entry name" value="ZnF_C2HC"/>
    <property type="match status" value="1"/>
</dbReference>
<dbReference type="GO" id="GO:0005737">
    <property type="term" value="C:cytoplasm"/>
    <property type="evidence" value="ECO:0007669"/>
    <property type="project" value="UniProtKB-SubCell"/>
</dbReference>
<protein>
    <recommendedName>
        <fullName evidence="19">ATP-dependent DNA helicase Q4</fullName>
        <ecNumber evidence="17">5.6.2.4</ecNumber>
    </recommendedName>
    <alternativeName>
        <fullName evidence="20">DNA 3'-5' helicase RecQ4</fullName>
    </alternativeName>
    <alternativeName>
        <fullName evidence="21">DNA helicase, RecQ-like type 4</fullName>
    </alternativeName>
    <alternativeName>
        <fullName evidence="22">RecQ protein-like 4</fullName>
    </alternativeName>
</protein>
<dbReference type="SUPFAM" id="SSF52540">
    <property type="entry name" value="P-loop containing nucleoside triphosphate hydrolases"/>
    <property type="match status" value="1"/>
</dbReference>
<dbReference type="InterPro" id="IPR001878">
    <property type="entry name" value="Znf_CCHC"/>
</dbReference>
<feature type="compositionally biased region" description="Basic and acidic residues" evidence="24">
    <location>
        <begin position="385"/>
        <end position="407"/>
    </location>
</feature>
<evidence type="ECO:0000256" key="8">
    <source>
        <dbReference type="ARBA" id="ARBA00022741"/>
    </source>
</evidence>
<dbReference type="PANTHER" id="PTHR13710">
    <property type="entry name" value="DNA HELICASE RECQ FAMILY MEMBER"/>
    <property type="match status" value="1"/>
</dbReference>
<keyword evidence="29" id="KW-1185">Reference proteome</keyword>
<keyword evidence="12" id="KW-0067">ATP-binding</keyword>
<feature type="region of interest" description="Disordered" evidence="24">
    <location>
        <begin position="46"/>
        <end position="104"/>
    </location>
</feature>
<dbReference type="Pfam" id="PF00270">
    <property type="entry name" value="DEAD"/>
    <property type="match status" value="1"/>
</dbReference>
<dbReference type="Gene3D" id="1.10.10.1460">
    <property type="match status" value="1"/>
</dbReference>
<dbReference type="EC" id="5.6.2.4" evidence="17"/>
<dbReference type="InterPro" id="IPR014001">
    <property type="entry name" value="Helicase_ATP-bd"/>
</dbReference>
<keyword evidence="7" id="KW-0479">Metal-binding</keyword>
<evidence type="ECO:0000256" key="19">
    <source>
        <dbReference type="ARBA" id="ARBA00074290"/>
    </source>
</evidence>
<keyword evidence="11" id="KW-0862">Zinc</keyword>
<evidence type="ECO:0000256" key="13">
    <source>
        <dbReference type="ARBA" id="ARBA00023125"/>
    </source>
</evidence>
<dbReference type="InterPro" id="IPR021110">
    <property type="entry name" value="DNA_rep_checkpnt_protein"/>
</dbReference>
<feature type="region of interest" description="Disordered" evidence="24">
    <location>
        <begin position="1171"/>
        <end position="1253"/>
    </location>
</feature>
<feature type="compositionally biased region" description="Low complexity" evidence="24">
    <location>
        <begin position="1564"/>
        <end position="1581"/>
    </location>
</feature>
<keyword evidence="23" id="KW-0863">Zinc-finger</keyword>
<comment type="catalytic activity">
    <reaction evidence="18">
        <text>ATP + H2O = ADP + phosphate + H(+)</text>
        <dbReference type="Rhea" id="RHEA:13065"/>
        <dbReference type="ChEBI" id="CHEBI:15377"/>
        <dbReference type="ChEBI" id="CHEBI:15378"/>
        <dbReference type="ChEBI" id="CHEBI:30616"/>
        <dbReference type="ChEBI" id="CHEBI:43474"/>
        <dbReference type="ChEBI" id="CHEBI:456216"/>
    </reaction>
</comment>
<dbReference type="PROSITE" id="PS50158">
    <property type="entry name" value="ZF_CCHC"/>
    <property type="match status" value="1"/>
</dbReference>
<evidence type="ECO:0000256" key="23">
    <source>
        <dbReference type="PROSITE-ProRule" id="PRU00047"/>
    </source>
</evidence>
<comment type="similarity">
    <text evidence="4">Belongs to the helicase family. RecQ subfamily.</text>
</comment>
<feature type="region of interest" description="Disordered" evidence="24">
    <location>
        <begin position="1564"/>
        <end position="1584"/>
    </location>
</feature>
<dbReference type="GO" id="GO:0008270">
    <property type="term" value="F:zinc ion binding"/>
    <property type="evidence" value="ECO:0007669"/>
    <property type="project" value="UniProtKB-KW"/>
</dbReference>
<dbReference type="GO" id="GO:0003677">
    <property type="term" value="F:DNA binding"/>
    <property type="evidence" value="ECO:0007669"/>
    <property type="project" value="UniProtKB-KW"/>
</dbReference>
<dbReference type="Gene3D" id="4.10.60.10">
    <property type="entry name" value="Zinc finger, CCHC-type"/>
    <property type="match status" value="1"/>
</dbReference>
<dbReference type="FunFam" id="1.10.10.1460:FF:000001">
    <property type="entry name" value="DNA replication regulator Sld2"/>
    <property type="match status" value="1"/>
</dbReference>
<feature type="compositionally biased region" description="Basic and acidic residues" evidence="24">
    <location>
        <begin position="415"/>
        <end position="424"/>
    </location>
</feature>
<dbReference type="Gene3D" id="3.40.50.300">
    <property type="entry name" value="P-loop containing nucleotide triphosphate hydrolases"/>
    <property type="match status" value="2"/>
</dbReference>
<evidence type="ECO:0000256" key="4">
    <source>
        <dbReference type="ARBA" id="ARBA00005446"/>
    </source>
</evidence>
<feature type="compositionally biased region" description="Basic and acidic residues" evidence="24">
    <location>
        <begin position="325"/>
        <end position="363"/>
    </location>
</feature>
<reference evidence="28" key="3">
    <citation type="submission" date="2025-09" db="UniProtKB">
        <authorList>
            <consortium name="Ensembl"/>
        </authorList>
    </citation>
    <scope>IDENTIFICATION</scope>
</reference>
<dbReference type="PROSITE" id="PS51194">
    <property type="entry name" value="HELICASE_CTER"/>
    <property type="match status" value="1"/>
</dbReference>
<feature type="compositionally biased region" description="Basic and acidic residues" evidence="24">
    <location>
        <begin position="1201"/>
        <end position="1219"/>
    </location>
</feature>
<dbReference type="GO" id="GO:0005634">
    <property type="term" value="C:nucleus"/>
    <property type="evidence" value="ECO:0007669"/>
    <property type="project" value="UniProtKB-SubCell"/>
</dbReference>
<dbReference type="InterPro" id="IPR011545">
    <property type="entry name" value="DEAD/DEAH_box_helicase_dom"/>
</dbReference>
<dbReference type="Pfam" id="PF11719">
    <property type="entry name" value="Drc1-Sld2"/>
    <property type="match status" value="1"/>
</dbReference>
<dbReference type="CDD" id="cd18018">
    <property type="entry name" value="DEXHc_RecQ4-like"/>
    <property type="match status" value="1"/>
</dbReference>
<evidence type="ECO:0000256" key="9">
    <source>
        <dbReference type="ARBA" id="ARBA00022801"/>
    </source>
</evidence>
<keyword evidence="8" id="KW-0547">Nucleotide-binding</keyword>
<keyword evidence="9" id="KW-0378">Hydrolase</keyword>
<feature type="region of interest" description="Disordered" evidence="24">
    <location>
        <begin position="305"/>
        <end position="504"/>
    </location>
</feature>
<dbReference type="InterPro" id="IPR027417">
    <property type="entry name" value="P-loop_NTPase"/>
</dbReference>
<dbReference type="GO" id="GO:0016787">
    <property type="term" value="F:hydrolase activity"/>
    <property type="evidence" value="ECO:0007669"/>
    <property type="project" value="UniProtKB-KW"/>
</dbReference>
<dbReference type="SUPFAM" id="SSF57756">
    <property type="entry name" value="Retrovirus zinc finger-like domains"/>
    <property type="match status" value="1"/>
</dbReference>
<evidence type="ECO:0000259" key="27">
    <source>
        <dbReference type="PROSITE" id="PS51194"/>
    </source>
</evidence>
<comment type="cofactor">
    <cofactor evidence="1">
        <name>Zn(2+)</name>
        <dbReference type="ChEBI" id="CHEBI:29105"/>
    </cofactor>
</comment>
<dbReference type="SMART" id="SM00487">
    <property type="entry name" value="DEXDc"/>
    <property type="match status" value="1"/>
</dbReference>
<evidence type="ECO:0000256" key="18">
    <source>
        <dbReference type="ARBA" id="ARBA00049360"/>
    </source>
</evidence>
<evidence type="ECO:0000256" key="20">
    <source>
        <dbReference type="ARBA" id="ARBA00076756"/>
    </source>
</evidence>
<dbReference type="GeneTree" id="ENSGT00940000160387"/>
<keyword evidence="6" id="KW-0597">Phosphoprotein</keyword>
<dbReference type="InterPro" id="IPR036875">
    <property type="entry name" value="Znf_CCHC_sf"/>
</dbReference>
<dbReference type="SMART" id="SM00490">
    <property type="entry name" value="HELICc"/>
    <property type="match status" value="1"/>
</dbReference>
<name>A0AAQ4PPS2_GASAC</name>
<proteinExistence type="inferred from homology"/>
<keyword evidence="15" id="KW-0539">Nucleus</keyword>
<evidence type="ECO:0000256" key="11">
    <source>
        <dbReference type="ARBA" id="ARBA00022833"/>
    </source>
</evidence>
<keyword evidence="10" id="KW-0347">Helicase</keyword>
<reference evidence="28" key="2">
    <citation type="submission" date="2025-08" db="UniProtKB">
        <authorList>
            <consortium name="Ensembl"/>
        </authorList>
    </citation>
    <scope>IDENTIFICATION</scope>
</reference>
<evidence type="ECO:0000256" key="7">
    <source>
        <dbReference type="ARBA" id="ARBA00022723"/>
    </source>
</evidence>
<dbReference type="GO" id="GO:0009378">
    <property type="term" value="F:four-way junction helicase activity"/>
    <property type="evidence" value="ECO:0007669"/>
    <property type="project" value="TreeGrafter"/>
</dbReference>
<feature type="domain" description="CCHC-type" evidence="25">
    <location>
        <begin position="601"/>
        <end position="615"/>
    </location>
</feature>
<evidence type="ECO:0000256" key="6">
    <source>
        <dbReference type="ARBA" id="ARBA00022553"/>
    </source>
</evidence>
<evidence type="ECO:0000259" key="25">
    <source>
        <dbReference type="PROSITE" id="PS50158"/>
    </source>
</evidence>
<dbReference type="Pfam" id="PF00098">
    <property type="entry name" value="zf-CCHC"/>
    <property type="match status" value="1"/>
</dbReference>
<evidence type="ECO:0000256" key="3">
    <source>
        <dbReference type="ARBA" id="ARBA00004496"/>
    </source>
</evidence>
<evidence type="ECO:0000256" key="14">
    <source>
        <dbReference type="ARBA" id="ARBA00023235"/>
    </source>
</evidence>
<organism evidence="28 29">
    <name type="scientific">Gasterosteus aculeatus aculeatus</name>
    <name type="common">three-spined stickleback</name>
    <dbReference type="NCBI Taxonomy" id="481459"/>
    <lineage>
        <taxon>Eukaryota</taxon>
        <taxon>Metazoa</taxon>
        <taxon>Chordata</taxon>
        <taxon>Craniata</taxon>
        <taxon>Vertebrata</taxon>
        <taxon>Euteleostomi</taxon>
        <taxon>Actinopterygii</taxon>
        <taxon>Neopterygii</taxon>
        <taxon>Teleostei</taxon>
        <taxon>Neoteleostei</taxon>
        <taxon>Acanthomorphata</taxon>
        <taxon>Eupercaria</taxon>
        <taxon>Perciformes</taxon>
        <taxon>Cottioidei</taxon>
        <taxon>Gasterosteales</taxon>
        <taxon>Gasterosteidae</taxon>
        <taxon>Gasterosteus</taxon>
    </lineage>
</organism>
<feature type="region of interest" description="Disordered" evidence="24">
    <location>
        <begin position="129"/>
        <end position="253"/>
    </location>
</feature>
<accession>A0AAQ4PPS2</accession>
<dbReference type="Proteomes" id="UP000007635">
    <property type="component" value="Chromosome III"/>
</dbReference>
<evidence type="ECO:0000256" key="5">
    <source>
        <dbReference type="ARBA" id="ARBA00022490"/>
    </source>
</evidence>
<reference evidence="28 29" key="1">
    <citation type="journal article" date="2021" name="G3 (Bethesda)">
        <title>Improved contiguity of the threespine stickleback genome using long-read sequencing.</title>
        <authorList>
            <person name="Nath S."/>
            <person name="Shaw D.E."/>
            <person name="White M.A."/>
        </authorList>
    </citation>
    <scope>NUCLEOTIDE SEQUENCE [LARGE SCALE GENOMIC DNA]</scope>
    <source>
        <strain evidence="28 29">Lake Benthic</strain>
    </source>
</reference>
<feature type="compositionally biased region" description="Basic and acidic residues" evidence="24">
    <location>
        <begin position="663"/>
        <end position="677"/>
    </location>
</feature>
<dbReference type="FunFam" id="3.40.50.300:FF:001084">
    <property type="entry name" value="RecQ like helicase 4"/>
    <property type="match status" value="1"/>
</dbReference>
<dbReference type="GO" id="GO:0000723">
    <property type="term" value="P:telomere maintenance"/>
    <property type="evidence" value="ECO:0007669"/>
    <property type="project" value="TreeGrafter"/>
</dbReference>
<feature type="compositionally biased region" description="Basic residues" evidence="24">
    <location>
        <begin position="425"/>
        <end position="434"/>
    </location>
</feature>
<evidence type="ECO:0000313" key="29">
    <source>
        <dbReference type="Proteomes" id="UP000007635"/>
    </source>
</evidence>
<comment type="catalytic activity">
    <reaction evidence="16">
        <text>Couples ATP hydrolysis with the unwinding of duplex DNA by translocating in the 3'-5' direction.</text>
        <dbReference type="EC" id="5.6.2.4"/>
    </reaction>
</comment>
<dbReference type="GO" id="GO:0005694">
    <property type="term" value="C:chromosome"/>
    <property type="evidence" value="ECO:0007669"/>
    <property type="project" value="TreeGrafter"/>
</dbReference>
<dbReference type="GO" id="GO:0005524">
    <property type="term" value="F:ATP binding"/>
    <property type="evidence" value="ECO:0007669"/>
    <property type="project" value="UniProtKB-KW"/>
</dbReference>
<sequence>MDRYNEVKLQLKSWEQRFVKDHQRKPNKEDIDQAPEETRKLYKEYRGLKEAKENGSTDGASGRAEQSTSTAGIKTVQKEADCWGSHLNRGSLPTSSPRLTPEDRGSLMASAQYYGLKLKNNLATLCKERPLSLKKPVRPGRLPLNSVKDGQRGQSNSSVAAAGQIASCNPKSSPLTPRRLTSGLRSLKVEPEESFQPFEPLRDSSEELAAPSPARPSALLSSVSSSPGAGSSRRADETSGTPHKGVGETAVGTLMSLRGSAQVLGGCRRGIGVSGLGGKSSPASRLSFVDRKWLERCQVFGEMGAEVKPGAGNQEVEQENGGEGEGGRETEGKIQTDDKVEGQEKDAEVIRRAVKDLESDKAFKGTTSEETVCAATSSHQSTGKKRGEGGGEEKAKRKGGEYMEKELTPPLTAEDDNKTSNRSKDTKKKGRKRQREGEKEEGDTAEEGGVKKRRRNVKKTEESSNINPRPVHAGGKKRRAKKKGDEDEEEEEKKETKEPKKVPHENLLGEIEEEYAARRTYRTPPVKASGKKGLEGNFVKINLKKKSHVKGYAVRGAGLRKQMYMQKFQLKGEPFGGGGGFFGRGRRGGFRGGISRQGDTCFKCGGTGHWSMDCKGLAPPTPVAEDQPAEEEPFELPTLEEVARATGTLQPRPHAASPSITEEQPHKETEVDSEHKDEVLLNVIRPDYERPAPPPPMEPLYPLTDDGKVQETPAEVYAALTEIGYQSFRPGQEEAIMRILSGLSTLVVLSTGMGKSLCYQLPAFLFARRSKSIALVISPLVSLMDDQLSGLPDNLKAACIHSNMTMKQREAAIEKVKSGQVCVLLLSPEALVGGGGSGSGCLPSAQELPPVSFACIDEAHCVSEWSHNFRPCYLRLCKVLRERLGVQCLLGLTATATLSTAMDIARHLDITDQDGIAVRSAAVPPNLQLSVSMDREKDQALVSLLKGDRFGCLDSVIVYCTRRQETTRVAALLRTCLNGVLVKENKETNSGGQTLHNPLGQRKKDLARKKIRKPLKWQAESYHAGLSASERRRVQNNFMCGELRLVVATVAFGMGLDKSDVRGIIHYNMPKSFESYVQEIGRAGRDGDPAHCHLFLDPEGGDLHELRRHIYADTVDYYTVKKLVQKVFPTCKCKQIHKKQQEQLELEKDIEDSELMEMMDACDQESSLYAHTQQHTVHTDTPALSTAQESSHTDAAGTSPEGRREDGGDQGEKKKEQTAEQKAAGSTRRTDVEAEEAAGWRRDQEEESSDWPRERVCHTHERAIPIQETVEALDITEEGVETLLCYLELHPQRFVELLHPTLSVCKVSCYGGPRQLQKITKICHPIAVVLARKRMAGERVETLDQLEFDVVEVADTMGWQLPLVKRGVRQLQLSSVGGRSGVHVEMSSLSFYFRSFGDLSDEEMDRVCQFLHNRVLNQERTQLYQLTACFKAFRSVAFKSAESCLEDLDESRSRQLKGLLSEYFDKRRDQGVALAAVDIEELDKYKVKRTRWLSGVNSLNSVLNDVVYLCVCVFLQLTDWENQIRADIKSFLSYRSDEKFSGRAVARILHGIVLVTQLKPTAGTDATGGSTSSSTSTSSSDCPLRRSFASSERRDADPHVCTPASFTHSLTCTLQSGLDGFNRLKTFTLVTILLNHVQSMFCTMLGFDTNNIHLFFFKDCN</sequence>
<evidence type="ECO:0000256" key="1">
    <source>
        <dbReference type="ARBA" id="ARBA00001947"/>
    </source>
</evidence>
<feature type="compositionally biased region" description="Basic and acidic residues" evidence="24">
    <location>
        <begin position="493"/>
        <end position="504"/>
    </location>
</feature>
<dbReference type="GO" id="GO:0000724">
    <property type="term" value="P:double-strand break repair via homologous recombination"/>
    <property type="evidence" value="ECO:0007669"/>
    <property type="project" value="TreeGrafter"/>
</dbReference>
<dbReference type="Ensembl" id="ENSGACT00000030242.1">
    <property type="protein sequence ID" value="ENSGACP00000039978.1"/>
    <property type="gene ID" value="ENSGACG00000015014.2"/>
</dbReference>
<evidence type="ECO:0000256" key="21">
    <source>
        <dbReference type="ARBA" id="ARBA00078242"/>
    </source>
</evidence>
<evidence type="ECO:0000256" key="10">
    <source>
        <dbReference type="ARBA" id="ARBA00022806"/>
    </source>
</evidence>
<feature type="domain" description="Helicase ATP-binding" evidence="26">
    <location>
        <begin position="736"/>
        <end position="914"/>
    </location>
</feature>
<comment type="subcellular location">
    <subcellularLocation>
        <location evidence="3">Cytoplasm</location>
    </subcellularLocation>
    <subcellularLocation>
        <location evidence="2">Nucleus</location>
    </subcellularLocation>
</comment>
<dbReference type="Pfam" id="PF00271">
    <property type="entry name" value="Helicase_C"/>
    <property type="match status" value="1"/>
</dbReference>
<dbReference type="GO" id="GO:0006260">
    <property type="term" value="P:DNA replication"/>
    <property type="evidence" value="ECO:0007669"/>
    <property type="project" value="InterPro"/>
</dbReference>
<dbReference type="GO" id="GO:0043138">
    <property type="term" value="F:3'-5' DNA helicase activity"/>
    <property type="evidence" value="ECO:0007669"/>
    <property type="project" value="UniProtKB-EC"/>
</dbReference>
<feature type="domain" description="Helicase C-terminal" evidence="27">
    <location>
        <begin position="976"/>
        <end position="1128"/>
    </location>
</feature>
<keyword evidence="13" id="KW-0238">DNA-binding</keyword>
<evidence type="ECO:0000256" key="15">
    <source>
        <dbReference type="ARBA" id="ARBA00023242"/>
    </source>
</evidence>
<dbReference type="PROSITE" id="PS51192">
    <property type="entry name" value="HELICASE_ATP_BIND_1"/>
    <property type="match status" value="1"/>
</dbReference>
<feature type="compositionally biased region" description="Polar residues" evidence="24">
    <location>
        <begin position="56"/>
        <end position="72"/>
    </location>
</feature>
<keyword evidence="14" id="KW-0413">Isomerase</keyword>
<evidence type="ECO:0000256" key="17">
    <source>
        <dbReference type="ARBA" id="ARBA00034808"/>
    </source>
</evidence>
<dbReference type="PANTHER" id="PTHR13710:SF108">
    <property type="entry name" value="ATP-DEPENDENT DNA HELICASE Q4"/>
    <property type="match status" value="1"/>
</dbReference>
<dbReference type="InterPro" id="IPR001650">
    <property type="entry name" value="Helicase_C-like"/>
</dbReference>
<dbReference type="FunFam" id="3.40.50.300:FF:000772">
    <property type="entry name" value="ATP-dependent DNA helicase Q4"/>
    <property type="match status" value="1"/>
</dbReference>
<keyword evidence="5" id="KW-0963">Cytoplasm</keyword>
<evidence type="ECO:0000256" key="2">
    <source>
        <dbReference type="ARBA" id="ARBA00004123"/>
    </source>
</evidence>
<evidence type="ECO:0000259" key="26">
    <source>
        <dbReference type="PROSITE" id="PS51192"/>
    </source>
</evidence>
<evidence type="ECO:0000256" key="12">
    <source>
        <dbReference type="ARBA" id="ARBA00022840"/>
    </source>
</evidence>
<evidence type="ECO:0000313" key="28">
    <source>
        <dbReference type="Ensembl" id="ENSGACP00000039978.1"/>
    </source>
</evidence>
<feature type="compositionally biased region" description="Polar residues" evidence="24">
    <location>
        <begin position="365"/>
        <end position="381"/>
    </location>
</feature>
<evidence type="ECO:0000256" key="24">
    <source>
        <dbReference type="SAM" id="MobiDB-lite"/>
    </source>
</evidence>
<feature type="region of interest" description="Disordered" evidence="24">
    <location>
        <begin position="648"/>
        <end position="677"/>
    </location>
</feature>